<evidence type="ECO:0000256" key="4">
    <source>
        <dbReference type="ARBA" id="ARBA00022771"/>
    </source>
</evidence>
<evidence type="ECO:0000256" key="6">
    <source>
        <dbReference type="ARBA" id="ARBA00023043"/>
    </source>
</evidence>
<evidence type="ECO:0000256" key="2">
    <source>
        <dbReference type="ARBA" id="ARBA00022723"/>
    </source>
</evidence>
<evidence type="ECO:0000256" key="9">
    <source>
        <dbReference type="SAM" id="SignalP"/>
    </source>
</evidence>
<dbReference type="GO" id="GO:0042995">
    <property type="term" value="C:cell projection"/>
    <property type="evidence" value="ECO:0007669"/>
    <property type="project" value="UniProtKB-SubCell"/>
</dbReference>
<evidence type="ECO:0000259" key="10">
    <source>
        <dbReference type="PROSITE" id="PS50865"/>
    </source>
</evidence>
<gene>
    <name evidence="12" type="primary">LOC108623975</name>
</gene>
<dbReference type="PANTHER" id="PTHR24150">
    <property type="entry name" value="ANKYRIN REPEAT AND MYND DOMAIN-CONTAINING PROTEIN 2"/>
    <property type="match status" value="1"/>
</dbReference>
<dbReference type="PROSITE" id="PS50865">
    <property type="entry name" value="ZF_MYND_2"/>
    <property type="match status" value="1"/>
</dbReference>
<evidence type="ECO:0000256" key="7">
    <source>
        <dbReference type="ARBA" id="ARBA00023273"/>
    </source>
</evidence>
<dbReference type="Pfam" id="PF01753">
    <property type="entry name" value="zf-MYND"/>
    <property type="match status" value="1"/>
</dbReference>
<evidence type="ECO:0000256" key="5">
    <source>
        <dbReference type="ARBA" id="ARBA00022833"/>
    </source>
</evidence>
<dbReference type="KEGG" id="ccal:108623975"/>
<feature type="signal peptide" evidence="9">
    <location>
        <begin position="1"/>
        <end position="16"/>
    </location>
</feature>
<keyword evidence="11" id="KW-1185">Reference proteome</keyword>
<organism evidence="11 12">
    <name type="scientific">Ceratina calcarata</name>
    <dbReference type="NCBI Taxonomy" id="156304"/>
    <lineage>
        <taxon>Eukaryota</taxon>
        <taxon>Metazoa</taxon>
        <taxon>Ecdysozoa</taxon>
        <taxon>Arthropoda</taxon>
        <taxon>Hexapoda</taxon>
        <taxon>Insecta</taxon>
        <taxon>Pterygota</taxon>
        <taxon>Neoptera</taxon>
        <taxon>Endopterygota</taxon>
        <taxon>Hymenoptera</taxon>
        <taxon>Apocrita</taxon>
        <taxon>Aculeata</taxon>
        <taxon>Apoidea</taxon>
        <taxon>Anthophila</taxon>
        <taxon>Apidae</taxon>
        <taxon>Ceratina</taxon>
        <taxon>Zadontomerus</taxon>
    </lineage>
</organism>
<keyword evidence="4 8" id="KW-0863">Zinc-finger</keyword>
<dbReference type="Proteomes" id="UP000694925">
    <property type="component" value="Unplaced"/>
</dbReference>
<dbReference type="PROSITE" id="PS01360">
    <property type="entry name" value="ZF_MYND_1"/>
    <property type="match status" value="1"/>
</dbReference>
<keyword evidence="5" id="KW-0862">Zinc</keyword>
<dbReference type="RefSeq" id="XP_017878417.1">
    <property type="nucleotide sequence ID" value="XM_018022928.2"/>
</dbReference>
<dbReference type="GO" id="GO:0008270">
    <property type="term" value="F:zinc ion binding"/>
    <property type="evidence" value="ECO:0007669"/>
    <property type="project" value="UniProtKB-KW"/>
</dbReference>
<dbReference type="Gene3D" id="6.10.140.2220">
    <property type="match status" value="1"/>
</dbReference>
<evidence type="ECO:0000313" key="12">
    <source>
        <dbReference type="RefSeq" id="XP_017878417.1"/>
    </source>
</evidence>
<sequence>MISLSVFAKLFSLAWGDNVHPVHVVICLQRDPEMLESASEIQKALSNECRKTMKEDNAYGQALSFKYHYLSCIVAEVIKYQMQQKAIKAETEKLDSIEGLIRKLMKCNSSGVPEYQEAFLRKTIRTYPNKENIIYLHIVTTLDASNPPSALSVMTHAINSQRHLFPKSKICVTCGEDKAARKCSKCKAVQYCDRECQRLHWFVHKKACTRLDQNIAPSAKISNADKEQISNAGKEQISNAVSSRLRNLSVN</sequence>
<dbReference type="SUPFAM" id="SSF144232">
    <property type="entry name" value="HIT/MYND zinc finger-like"/>
    <property type="match status" value="1"/>
</dbReference>
<evidence type="ECO:0000313" key="11">
    <source>
        <dbReference type="Proteomes" id="UP000694925"/>
    </source>
</evidence>
<accession>A0AAJ7IWM0</accession>
<protein>
    <submittedName>
        <fullName evidence="12">Ankyrin repeat and MYND domain-containing protein 2-like</fullName>
    </submittedName>
</protein>
<dbReference type="PANTHER" id="PTHR24150:SF8">
    <property type="entry name" value="ANKYRIN REPEAT AND MYND DOMAIN-CONTAINING PROTEIN 2"/>
    <property type="match status" value="1"/>
</dbReference>
<comment type="subcellular location">
    <subcellularLocation>
        <location evidence="1">Cell projection</location>
    </subcellularLocation>
</comment>
<keyword evidence="6" id="KW-0040">ANK repeat</keyword>
<evidence type="ECO:0000256" key="8">
    <source>
        <dbReference type="PROSITE-ProRule" id="PRU00134"/>
    </source>
</evidence>
<dbReference type="InterPro" id="IPR052452">
    <property type="entry name" value="Ankyrin-MYND_dom_contain_2"/>
</dbReference>
<feature type="domain" description="MYND-type" evidence="10">
    <location>
        <begin position="171"/>
        <end position="208"/>
    </location>
</feature>
<keyword evidence="3" id="KW-0677">Repeat</keyword>
<name>A0AAJ7IWM0_9HYME</name>
<keyword evidence="2" id="KW-0479">Metal-binding</keyword>
<proteinExistence type="predicted"/>
<evidence type="ECO:0000256" key="3">
    <source>
        <dbReference type="ARBA" id="ARBA00022737"/>
    </source>
</evidence>
<reference evidence="12" key="1">
    <citation type="submission" date="2025-08" db="UniProtKB">
        <authorList>
            <consortium name="RefSeq"/>
        </authorList>
    </citation>
    <scope>IDENTIFICATION</scope>
    <source>
        <tissue evidence="12">Whole body</tissue>
    </source>
</reference>
<dbReference type="GeneID" id="108623975"/>
<feature type="chain" id="PRO_5042460955" evidence="9">
    <location>
        <begin position="17"/>
        <end position="251"/>
    </location>
</feature>
<dbReference type="AlphaFoldDB" id="A0AAJ7IWM0"/>
<keyword evidence="7" id="KW-0966">Cell projection</keyword>
<keyword evidence="9" id="KW-0732">Signal</keyword>
<evidence type="ECO:0000256" key="1">
    <source>
        <dbReference type="ARBA" id="ARBA00004316"/>
    </source>
</evidence>
<dbReference type="InterPro" id="IPR002893">
    <property type="entry name" value="Znf_MYND"/>
</dbReference>